<dbReference type="OrthoDB" id="15735at2759"/>
<dbReference type="Gene3D" id="3.30.450.40">
    <property type="match status" value="1"/>
</dbReference>
<accession>A0A4Q1BTW5</accession>
<dbReference type="VEuPathDB" id="FungiDB:TREMEDRAFT_33407"/>
<evidence type="ECO:0000313" key="2">
    <source>
        <dbReference type="Proteomes" id="UP000289152"/>
    </source>
</evidence>
<sequence>MQDEGRSRGCRGESFYILHQSKLFVGPYHGKPACVEINLFGKSVCATAFRHGAVIVPNVDKWEGHIACDGETKSEIVIPLIITVKDGNSKSIGVLDLDSTLLNKFDEDDLNGLRGVVDTLVSMTDWQPFFSMV</sequence>
<dbReference type="EMBL" id="SDIL01000008">
    <property type="protein sequence ID" value="RXK41533.1"/>
    <property type="molecule type" value="Genomic_DNA"/>
</dbReference>
<reference evidence="1 2" key="1">
    <citation type="submission" date="2016-06" db="EMBL/GenBank/DDBJ databases">
        <title>Evolution of pathogenesis and genome organization in the Tremellales.</title>
        <authorList>
            <person name="Cuomo C."/>
            <person name="Litvintseva A."/>
            <person name="Heitman J."/>
            <person name="Chen Y."/>
            <person name="Sun S."/>
            <person name="Springer D."/>
            <person name="Dromer F."/>
            <person name="Young S."/>
            <person name="Zeng Q."/>
            <person name="Chapman S."/>
            <person name="Gujja S."/>
            <person name="Saif S."/>
            <person name="Birren B."/>
        </authorList>
    </citation>
    <scope>NUCLEOTIDE SEQUENCE [LARGE SCALE GENOMIC DNA]</scope>
    <source>
        <strain evidence="1 2">ATCC 28783</strain>
    </source>
</reference>
<gene>
    <name evidence="1" type="ORF">M231_01241</name>
</gene>
<dbReference type="Proteomes" id="UP000289152">
    <property type="component" value="Unassembled WGS sequence"/>
</dbReference>
<evidence type="ECO:0008006" key="3">
    <source>
        <dbReference type="Google" id="ProtNLM"/>
    </source>
</evidence>
<dbReference type="AlphaFoldDB" id="A0A4Q1BTW5"/>
<comment type="caution">
    <text evidence="1">The sequence shown here is derived from an EMBL/GenBank/DDBJ whole genome shotgun (WGS) entry which is preliminary data.</text>
</comment>
<evidence type="ECO:0000313" key="1">
    <source>
        <dbReference type="EMBL" id="RXK41533.1"/>
    </source>
</evidence>
<dbReference type="InterPro" id="IPR029016">
    <property type="entry name" value="GAF-like_dom_sf"/>
</dbReference>
<dbReference type="SUPFAM" id="SSF55781">
    <property type="entry name" value="GAF domain-like"/>
    <property type="match status" value="1"/>
</dbReference>
<proteinExistence type="predicted"/>
<keyword evidence="2" id="KW-1185">Reference proteome</keyword>
<organism evidence="1 2">
    <name type="scientific">Tremella mesenterica</name>
    <name type="common">Jelly fungus</name>
    <dbReference type="NCBI Taxonomy" id="5217"/>
    <lineage>
        <taxon>Eukaryota</taxon>
        <taxon>Fungi</taxon>
        <taxon>Dikarya</taxon>
        <taxon>Basidiomycota</taxon>
        <taxon>Agaricomycotina</taxon>
        <taxon>Tremellomycetes</taxon>
        <taxon>Tremellales</taxon>
        <taxon>Tremellaceae</taxon>
        <taxon>Tremella</taxon>
    </lineage>
</organism>
<protein>
    <recommendedName>
        <fullName evidence="3">GAF domain-containing protein</fullName>
    </recommendedName>
</protein>
<name>A0A4Q1BTW5_TREME</name>
<dbReference type="InParanoid" id="A0A4Q1BTW5"/>